<proteinExistence type="predicted"/>
<protein>
    <submittedName>
        <fullName evidence="2">Pr6Pr family membrane protein</fullName>
    </submittedName>
</protein>
<dbReference type="Proteomes" id="UP001555786">
    <property type="component" value="Unassembled WGS sequence"/>
</dbReference>
<evidence type="ECO:0000256" key="1">
    <source>
        <dbReference type="SAM" id="Phobius"/>
    </source>
</evidence>
<comment type="caution">
    <text evidence="2">The sequence shown here is derived from an EMBL/GenBank/DDBJ whole genome shotgun (WGS) entry which is preliminary data.</text>
</comment>
<dbReference type="EMBL" id="JBFNQD010000002">
    <property type="protein sequence ID" value="MEW9305570.1"/>
    <property type="molecule type" value="Genomic_DNA"/>
</dbReference>
<evidence type="ECO:0000313" key="3">
    <source>
        <dbReference type="Proteomes" id="UP001555786"/>
    </source>
</evidence>
<organism evidence="2 3">
    <name type="scientific">Labrys neptuniae</name>
    <dbReference type="NCBI Taxonomy" id="376174"/>
    <lineage>
        <taxon>Bacteria</taxon>
        <taxon>Pseudomonadati</taxon>
        <taxon>Pseudomonadota</taxon>
        <taxon>Alphaproteobacteria</taxon>
        <taxon>Hyphomicrobiales</taxon>
        <taxon>Xanthobacteraceae</taxon>
        <taxon>Labrys</taxon>
    </lineage>
</organism>
<gene>
    <name evidence="2" type="ORF">ABXS05_08485</name>
</gene>
<feature type="transmembrane region" description="Helical" evidence="1">
    <location>
        <begin position="184"/>
        <end position="204"/>
    </location>
</feature>
<feature type="transmembrane region" description="Helical" evidence="1">
    <location>
        <begin position="145"/>
        <end position="164"/>
    </location>
</feature>
<evidence type="ECO:0000313" key="2">
    <source>
        <dbReference type="EMBL" id="MEW9305570.1"/>
    </source>
</evidence>
<dbReference type="InterPro" id="IPR049713">
    <property type="entry name" value="Pr6Pr-like"/>
</dbReference>
<keyword evidence="1" id="KW-1133">Transmembrane helix</keyword>
<dbReference type="RefSeq" id="WP_367623585.1">
    <property type="nucleotide sequence ID" value="NZ_JBFNQD010000002.1"/>
</dbReference>
<keyword evidence="3" id="KW-1185">Reference proteome</keyword>
<dbReference type="NCBIfam" id="NF038065">
    <property type="entry name" value="Pr6Pr"/>
    <property type="match status" value="1"/>
</dbReference>
<reference evidence="2 3" key="1">
    <citation type="submission" date="2024-07" db="EMBL/GenBank/DDBJ databases">
        <title>Description of Labrys sedimenti sp. nov., isolated from a diclofenac-degrading enrichment culture.</title>
        <authorList>
            <person name="Tancsics A."/>
            <person name="Csepanyi A."/>
        </authorList>
    </citation>
    <scope>NUCLEOTIDE SEQUENCE [LARGE SCALE GENOMIC DNA]</scope>
    <source>
        <strain evidence="2 3">LMG 23578</strain>
    </source>
</reference>
<sequence>MTGNPGLGRLFAAMIALIAGAAVLLQVLLGIEAVQARGGSALEGVILVFSYFTVLTNTLVAIVSGASALLGERDGLLTRPGTRAAVAIYIFVVGVIFAALLTGLRPMSGLTLAVDTVLHRVVPVLYVLYWLLFVPKGRLSWRDPLAWMLYPLLYVAYSLLYGALTGRYLYPFADVTVLGYGGALANGLVILAGFLALGLIVVAIDQAMAPKEPA</sequence>
<keyword evidence="1" id="KW-0812">Transmembrane</keyword>
<feature type="transmembrane region" description="Helical" evidence="1">
    <location>
        <begin position="82"/>
        <end position="104"/>
    </location>
</feature>
<feature type="transmembrane region" description="Helical" evidence="1">
    <location>
        <begin position="110"/>
        <end position="133"/>
    </location>
</feature>
<accession>A0ABV3PIV4</accession>
<keyword evidence="1" id="KW-0472">Membrane</keyword>
<feature type="transmembrane region" description="Helical" evidence="1">
    <location>
        <begin position="46"/>
        <end position="70"/>
    </location>
</feature>
<name>A0ABV3PIV4_9HYPH</name>